<evidence type="ECO:0000313" key="3">
    <source>
        <dbReference type="EMBL" id="MBM7060976.1"/>
    </source>
</evidence>
<dbReference type="EMBL" id="JAFEUP010000002">
    <property type="protein sequence ID" value="MBM7060976.1"/>
    <property type="molecule type" value="Genomic_DNA"/>
</dbReference>
<evidence type="ECO:0000256" key="2">
    <source>
        <dbReference type="SAM" id="SignalP"/>
    </source>
</evidence>
<keyword evidence="2" id="KW-0732">Signal</keyword>
<gene>
    <name evidence="3" type="ORF">JQX08_09685</name>
</gene>
<dbReference type="Proteomes" id="UP000717995">
    <property type="component" value="Unassembled WGS sequence"/>
</dbReference>
<accession>A0ABS2ICY9</accession>
<proteinExistence type="predicted"/>
<name>A0ABS2ICY9_9GAMM</name>
<organism evidence="3 4">
    <name type="scientific">Zestomonas insulae</name>
    <dbReference type="NCBI Taxonomy" id="2809017"/>
    <lineage>
        <taxon>Bacteria</taxon>
        <taxon>Pseudomonadati</taxon>
        <taxon>Pseudomonadota</taxon>
        <taxon>Gammaproteobacteria</taxon>
        <taxon>Pseudomonadales</taxon>
        <taxon>Pseudomonadaceae</taxon>
        <taxon>Zestomonas</taxon>
    </lineage>
</organism>
<evidence type="ECO:0000313" key="4">
    <source>
        <dbReference type="Proteomes" id="UP000717995"/>
    </source>
</evidence>
<feature type="signal peptide" evidence="2">
    <location>
        <begin position="1"/>
        <end position="19"/>
    </location>
</feature>
<evidence type="ECO:0000256" key="1">
    <source>
        <dbReference type="SAM" id="MobiDB-lite"/>
    </source>
</evidence>
<keyword evidence="4" id="KW-1185">Reference proteome</keyword>
<protein>
    <submittedName>
        <fullName evidence="3">Phosphodiesterase</fullName>
    </submittedName>
</protein>
<reference evidence="3 4" key="1">
    <citation type="submission" date="2021-02" db="EMBL/GenBank/DDBJ databases">
        <authorList>
            <person name="Lee D.-H."/>
        </authorList>
    </citation>
    <scope>NUCLEOTIDE SEQUENCE [LARGE SCALE GENOMIC DNA]</scope>
    <source>
        <strain evidence="3 4">UL073</strain>
    </source>
</reference>
<comment type="caution">
    <text evidence="3">The sequence shown here is derived from an EMBL/GenBank/DDBJ whole genome shotgun (WGS) entry which is preliminary data.</text>
</comment>
<feature type="region of interest" description="Disordered" evidence="1">
    <location>
        <begin position="88"/>
        <end position="108"/>
    </location>
</feature>
<sequence>MLPRALLLLALLTPLSTPAEVLTIPVGQQGDTHQPLPVRGQTQRAVLDRFGLADKEHPAVGKPPITRWDYREFSVYFESGVVVDSVLHHQPRNPIQPPASAPQHEESP</sequence>
<feature type="chain" id="PRO_5045244812" evidence="2">
    <location>
        <begin position="20"/>
        <end position="108"/>
    </location>
</feature>